<evidence type="ECO:0000313" key="1">
    <source>
        <dbReference type="EMBL" id="OIR05985.1"/>
    </source>
</evidence>
<comment type="caution">
    <text evidence="1">The sequence shown here is derived from an EMBL/GenBank/DDBJ whole genome shotgun (WGS) entry which is preliminary data.</text>
</comment>
<gene>
    <name evidence="1" type="ORF">GALL_117820</name>
</gene>
<reference evidence="1" key="1">
    <citation type="submission" date="2016-10" db="EMBL/GenBank/DDBJ databases">
        <title>Sequence of Gallionella enrichment culture.</title>
        <authorList>
            <person name="Poehlein A."/>
            <person name="Muehling M."/>
            <person name="Daniel R."/>
        </authorList>
    </citation>
    <scope>NUCLEOTIDE SEQUENCE</scope>
</reference>
<accession>A0A1J5SBT9</accession>
<name>A0A1J5SBT9_9ZZZZ</name>
<dbReference type="AlphaFoldDB" id="A0A1J5SBT9"/>
<protein>
    <submittedName>
        <fullName evidence="1">Uncharacterized protein</fullName>
    </submittedName>
</protein>
<dbReference type="EMBL" id="MLJW01000046">
    <property type="protein sequence ID" value="OIR05985.1"/>
    <property type="molecule type" value="Genomic_DNA"/>
</dbReference>
<organism evidence="1">
    <name type="scientific">mine drainage metagenome</name>
    <dbReference type="NCBI Taxonomy" id="410659"/>
    <lineage>
        <taxon>unclassified sequences</taxon>
        <taxon>metagenomes</taxon>
        <taxon>ecological metagenomes</taxon>
    </lineage>
</organism>
<sequence length="116" mass="13452">MGANPFNKQQFNAYRDWEQSLVEFFVREAKKPNMVNWLSMVNGADSPRSVAYSALLLSNLVSSKPNYTESAKALYSVYERLTEQRGNASEFEEWLHSDWLNVSRVANMFKAELMHH</sequence>
<proteinExistence type="predicted"/>